<proteinExistence type="predicted"/>
<feature type="region of interest" description="Disordered" evidence="1">
    <location>
        <begin position="1106"/>
        <end position="1125"/>
    </location>
</feature>
<evidence type="ECO:0000313" key="3">
    <source>
        <dbReference type="EMBL" id="TKX21251.1"/>
    </source>
</evidence>
<feature type="compositionally biased region" description="Basic and acidic residues" evidence="1">
    <location>
        <begin position="887"/>
        <end position="901"/>
    </location>
</feature>
<dbReference type="GO" id="GO:0005737">
    <property type="term" value="C:cytoplasm"/>
    <property type="evidence" value="ECO:0007669"/>
    <property type="project" value="TreeGrafter"/>
</dbReference>
<evidence type="ECO:0000313" key="4">
    <source>
        <dbReference type="Proteomes" id="UP000308133"/>
    </source>
</evidence>
<comment type="caution">
    <text evidence="3">The sequence shown here is derived from an EMBL/GenBank/DDBJ whole genome shotgun (WGS) entry which is preliminary data.</text>
</comment>
<accession>A0A4U7AWU3</accession>
<dbReference type="AlphaFoldDB" id="A0A4U7AWU3"/>
<feature type="region of interest" description="Disordered" evidence="1">
    <location>
        <begin position="719"/>
        <end position="741"/>
    </location>
</feature>
<dbReference type="InterPro" id="IPR047767">
    <property type="entry name" value="PSP1-like"/>
</dbReference>
<feature type="region of interest" description="Disordered" evidence="1">
    <location>
        <begin position="847"/>
        <end position="915"/>
    </location>
</feature>
<gene>
    <name evidence="3" type="ORF">C1H76_6325</name>
</gene>
<dbReference type="Pfam" id="PF04468">
    <property type="entry name" value="PSP1"/>
    <property type="match status" value="1"/>
</dbReference>
<dbReference type="Proteomes" id="UP000308133">
    <property type="component" value="Unassembled WGS sequence"/>
</dbReference>
<feature type="region of interest" description="Disordered" evidence="1">
    <location>
        <begin position="1"/>
        <end position="281"/>
    </location>
</feature>
<dbReference type="InterPro" id="IPR007557">
    <property type="entry name" value="PSP1_C"/>
</dbReference>
<organism evidence="3 4">
    <name type="scientific">Elsinoe australis</name>
    <dbReference type="NCBI Taxonomy" id="40998"/>
    <lineage>
        <taxon>Eukaryota</taxon>
        <taxon>Fungi</taxon>
        <taxon>Dikarya</taxon>
        <taxon>Ascomycota</taxon>
        <taxon>Pezizomycotina</taxon>
        <taxon>Dothideomycetes</taxon>
        <taxon>Dothideomycetidae</taxon>
        <taxon>Myriangiales</taxon>
        <taxon>Elsinoaceae</taxon>
        <taxon>Elsinoe</taxon>
    </lineage>
</organism>
<reference evidence="3 4" key="1">
    <citation type="submission" date="2018-02" db="EMBL/GenBank/DDBJ databases">
        <title>Draft genome sequences of Elsinoe sp., causing black scab on jojoba.</title>
        <authorList>
            <person name="Stodart B."/>
            <person name="Jeffress S."/>
            <person name="Ash G."/>
            <person name="Arun Chinnappa K."/>
        </authorList>
    </citation>
    <scope>NUCLEOTIDE SEQUENCE [LARGE SCALE GENOMIC DNA]</scope>
    <source>
        <strain evidence="3 4">Hillstone_2</strain>
    </source>
</reference>
<feature type="region of interest" description="Disordered" evidence="1">
    <location>
        <begin position="312"/>
        <end position="361"/>
    </location>
</feature>
<dbReference type="PANTHER" id="PTHR43830">
    <property type="entry name" value="PROTEIN PSP1"/>
    <property type="match status" value="1"/>
</dbReference>
<evidence type="ECO:0000256" key="1">
    <source>
        <dbReference type="SAM" id="MobiDB-lite"/>
    </source>
</evidence>
<feature type="compositionally biased region" description="Polar residues" evidence="1">
    <location>
        <begin position="264"/>
        <end position="276"/>
    </location>
</feature>
<evidence type="ECO:0000259" key="2">
    <source>
        <dbReference type="PROSITE" id="PS51411"/>
    </source>
</evidence>
<protein>
    <recommendedName>
        <fullName evidence="2">PSP1 C-terminal domain-containing protein</fullName>
    </recommendedName>
</protein>
<feature type="compositionally biased region" description="Polar residues" evidence="1">
    <location>
        <begin position="179"/>
        <end position="194"/>
    </location>
</feature>
<feature type="domain" description="PSP1 C-terminal" evidence="2">
    <location>
        <begin position="575"/>
        <end position="660"/>
    </location>
</feature>
<dbReference type="PANTHER" id="PTHR43830:SF3">
    <property type="entry name" value="PROTEIN PSP1"/>
    <property type="match status" value="1"/>
</dbReference>
<name>A0A4U7AWU3_9PEZI</name>
<dbReference type="PROSITE" id="PS51411">
    <property type="entry name" value="PSP1_C"/>
    <property type="match status" value="1"/>
</dbReference>
<feature type="compositionally biased region" description="Acidic residues" evidence="1">
    <location>
        <begin position="874"/>
        <end position="886"/>
    </location>
</feature>
<dbReference type="EMBL" id="PTQR01000081">
    <property type="protein sequence ID" value="TKX21251.1"/>
    <property type="molecule type" value="Genomic_DNA"/>
</dbReference>
<feature type="compositionally biased region" description="Polar residues" evidence="1">
    <location>
        <begin position="43"/>
        <end position="67"/>
    </location>
</feature>
<sequence length="1202" mass="130489">MGGGAPPISNPSVAEATRLASLRRSTPDSEALMSSDDEHDLSKSVQSLTGKPTRQSTMEGSWLNEIQSGPPRRPSATTTTSNMSQPPTPSEQAQDHNGWPFQNPLGRVSSHPVTASWNSGGPWGAQSRMLGEDRPQFSNTGRDGTAPYAISLQPVPKTHRSQSYSVGQMESELSAAAAQGSSLDQQRRTPSQQLPHRPSKPSMLSEVFGGHGTGLGQDRYDPEQFGLRSATSPISPDGRRENVVESSHNPLLRHATKARARHGQSASTSDTRSPTGFHSAYHHAPALPASEEVIDEEPEQYTAAGLTRRFSELTGLGGPSEGSRRGQWQTTLGFGTLPDIPQSRRHSMAEMPTRRNSLVGNFDQPDPFSPIDNENSLGQHTDPFHSSVLNDSHQRDMQNRNYAQSYFSGVGPALRSRIESSQSPISPGLHGLPYQTSPQGLFNRPSQDTLLYLVSFKCARAEVYYVADNTGLEVKEGDLVIVEADRGHDLGTVLYAKVSWDQARALKHKANDEHYRWLMMFSRHNQASEGTVTGGTGGMMAGSAPERSPNQVPSGAAVFNPSMIDKSRETELKPKMVKRLAQPHEIATLRDKEGNEAKAKRICSQKVNEMKLDMEILDAEFQTDWKKLTFFYYANSYVNFNALVTDLFKIYKTRIWMSAVNPASLNTGPLPPPRGLGPGVVSGHDSVMSHRSGGSRGYSSGSYGGEQYNPNSMYERNANAGNGYSYGEEHGSSGRSHSNTPAQQAYDMMSSYNSNHGQQQMGGQNYNAPMQSYGWAGYSGAYGGYNPGQMSFASGLGMSHTRGTPHDQAGGYGVPSRVSLFGLNLPPFINTVFSESGSEAVHKLTSVDMAPKRSAGTKEHTDQPASKRQREDVNHEEEPDESEGEVDTGRLKSEATIDRTTRGNKGAKQHAWGKAMRDTIQKDADELNALVDAVAHQRNASLAKYKAELETLRPLIHCHFSTPRTQGASPTSASGVLTNSNTAGHPSLDSESTTLLASCTALLSSYADLNTELTTISTNAKHLPDSPVPVPTPSRLHTQRSQLRHLLMAGHVVTARKAGRIINPDVDIFVDGDETSPIESEQADKGRQMIVNGRLVTVVDVGNAGKENRDPTLARESGGGDRRGRITAEDEERWVQLTSGASGEEVGLALRGAVGRRSKGGMDAGLAGDDDEEGASIRRALRDMQRGVRRMVRNLPKEMDNE</sequence>